<comment type="caution">
    <text evidence="2">The sequence shown here is derived from an EMBL/GenBank/DDBJ whole genome shotgun (WGS) entry which is preliminary data.</text>
</comment>
<proteinExistence type="predicted"/>
<sequence length="98" mass="11227">MNINRLALGFVIFRYRKIKPRLIFHFPQDAQLLDSGVKDFLYFSIATSTTTGFGDITPVVSLARSLVITKTLIDQLFPAIIIARLMTLKLEDKKRNNR</sequence>
<dbReference type="Proteomes" id="UP000524246">
    <property type="component" value="Unassembled WGS sequence"/>
</dbReference>
<dbReference type="AlphaFoldDB" id="A0A7X9IJ53"/>
<evidence type="ECO:0000313" key="2">
    <source>
        <dbReference type="EMBL" id="NMC62275.1"/>
    </source>
</evidence>
<name>A0A7X9IJ53_9DELT</name>
<dbReference type="EMBL" id="JAAZON010000150">
    <property type="protein sequence ID" value="NMC62275.1"/>
    <property type="molecule type" value="Genomic_DNA"/>
</dbReference>
<dbReference type="Gene3D" id="1.10.287.70">
    <property type="match status" value="1"/>
</dbReference>
<gene>
    <name evidence="2" type="ORF">GYA55_03820</name>
</gene>
<dbReference type="SUPFAM" id="SSF81324">
    <property type="entry name" value="Voltage-gated potassium channels"/>
    <property type="match status" value="1"/>
</dbReference>
<dbReference type="Pfam" id="PF07885">
    <property type="entry name" value="Ion_trans_2"/>
    <property type="match status" value="1"/>
</dbReference>
<accession>A0A7X9IJ53</accession>
<organism evidence="2 3">
    <name type="scientific">SAR324 cluster bacterium</name>
    <dbReference type="NCBI Taxonomy" id="2024889"/>
    <lineage>
        <taxon>Bacteria</taxon>
        <taxon>Deltaproteobacteria</taxon>
        <taxon>SAR324 cluster</taxon>
    </lineage>
</organism>
<evidence type="ECO:0000259" key="1">
    <source>
        <dbReference type="Pfam" id="PF07885"/>
    </source>
</evidence>
<reference evidence="2 3" key="1">
    <citation type="journal article" date="2020" name="Biotechnol. Biofuels">
        <title>New insights from the biogas microbiome by comprehensive genome-resolved metagenomics of nearly 1600 species originating from multiple anaerobic digesters.</title>
        <authorList>
            <person name="Campanaro S."/>
            <person name="Treu L."/>
            <person name="Rodriguez-R L.M."/>
            <person name="Kovalovszki A."/>
            <person name="Ziels R.M."/>
            <person name="Maus I."/>
            <person name="Zhu X."/>
            <person name="Kougias P.G."/>
            <person name="Basile A."/>
            <person name="Luo G."/>
            <person name="Schluter A."/>
            <person name="Konstantinidis K.T."/>
            <person name="Angelidaki I."/>
        </authorList>
    </citation>
    <scope>NUCLEOTIDE SEQUENCE [LARGE SCALE GENOMIC DNA]</scope>
    <source>
        <strain evidence="2">AS27yjCOA_65</strain>
    </source>
</reference>
<protein>
    <recommendedName>
        <fullName evidence="1">Potassium channel domain-containing protein</fullName>
    </recommendedName>
</protein>
<dbReference type="InterPro" id="IPR013099">
    <property type="entry name" value="K_chnl_dom"/>
</dbReference>
<feature type="domain" description="Potassium channel" evidence="1">
    <location>
        <begin position="36"/>
        <end position="86"/>
    </location>
</feature>
<evidence type="ECO:0000313" key="3">
    <source>
        <dbReference type="Proteomes" id="UP000524246"/>
    </source>
</evidence>